<geneLocation type="plasmid" evidence="3">
    <name>pedy32-46i</name>
</geneLocation>
<evidence type="ECO:0000256" key="1">
    <source>
        <dbReference type="SAM" id="Phobius"/>
    </source>
</evidence>
<keyword evidence="2" id="KW-0614">Plasmid</keyword>
<accession>A0A346Y786</accession>
<protein>
    <submittedName>
        <fullName evidence="2">Uncharacterized protein</fullName>
    </submittedName>
</protein>
<feature type="transmembrane region" description="Helical" evidence="1">
    <location>
        <begin position="64"/>
        <end position="85"/>
    </location>
</feature>
<dbReference type="KEGG" id="euz:DVS28_b0593"/>
<organism evidence="2 3">
    <name type="scientific">Euzebya pacifica</name>
    <dbReference type="NCBI Taxonomy" id="1608957"/>
    <lineage>
        <taxon>Bacteria</taxon>
        <taxon>Bacillati</taxon>
        <taxon>Actinomycetota</taxon>
        <taxon>Nitriliruptoria</taxon>
        <taxon>Euzebyales</taxon>
    </lineage>
</organism>
<evidence type="ECO:0000313" key="2">
    <source>
        <dbReference type="EMBL" id="AXV10333.1"/>
    </source>
</evidence>
<gene>
    <name evidence="2" type="ORF">DVS28_b0593</name>
</gene>
<keyword evidence="1" id="KW-0812">Transmembrane</keyword>
<dbReference type="Proteomes" id="UP000264006">
    <property type="component" value="Plasmid pEDY32-46I"/>
</dbReference>
<dbReference type="AlphaFoldDB" id="A0A346Y786"/>
<dbReference type="RefSeq" id="WP_114594895.1">
    <property type="nucleotide sequence ID" value="NZ_CP031166.1"/>
</dbReference>
<reference evidence="2 3" key="1">
    <citation type="submission" date="2018-09" db="EMBL/GenBank/DDBJ databases">
        <title>Complete genome sequence of Euzebya sp. DY32-46 isolated from seawater of Pacific Ocean.</title>
        <authorList>
            <person name="Xu L."/>
            <person name="Wu Y.-H."/>
            <person name="Xu X.-W."/>
        </authorList>
    </citation>
    <scope>NUCLEOTIDE SEQUENCE [LARGE SCALE GENOMIC DNA]</scope>
    <source>
        <strain evidence="2 3">DY32-46</strain>
        <plasmid evidence="3">pedy32-46i</plasmid>
    </source>
</reference>
<name>A0A346Y786_9ACTN</name>
<keyword evidence="1" id="KW-0472">Membrane</keyword>
<dbReference type="EMBL" id="CP031166">
    <property type="protein sequence ID" value="AXV10333.1"/>
    <property type="molecule type" value="Genomic_DNA"/>
</dbReference>
<proteinExistence type="predicted"/>
<keyword evidence="1" id="KW-1133">Transmembrane helix</keyword>
<keyword evidence="3" id="KW-1185">Reference proteome</keyword>
<evidence type="ECO:0000313" key="3">
    <source>
        <dbReference type="Proteomes" id="UP000264006"/>
    </source>
</evidence>
<feature type="transmembrane region" description="Helical" evidence="1">
    <location>
        <begin position="33"/>
        <end position="52"/>
    </location>
</feature>
<sequence>MNDIFFNPDLLVLAQSSRGVIEGFIEDQDFVRAVIQGLGVIFILMVLAKFVWDKRKGQGGGQGGGFGQIVLGLLAAAAIFVPTFLGQMVDTGISGATGALEVIGNIFAPEAETFETNTGPNTSRNGAPEE</sequence>